<dbReference type="Pfam" id="PF04145">
    <property type="entry name" value="Ctr"/>
    <property type="match status" value="1"/>
</dbReference>
<evidence type="ECO:0000256" key="3">
    <source>
        <dbReference type="ARBA" id="ARBA00022989"/>
    </source>
</evidence>
<evidence type="ECO:0000256" key="2">
    <source>
        <dbReference type="ARBA" id="ARBA00022692"/>
    </source>
</evidence>
<keyword evidence="5" id="KW-0186">Copper</keyword>
<dbReference type="PANTHER" id="PTHR12483:SF27">
    <property type="entry name" value="COPPER TRANSPORT PROTEIN CTR1"/>
    <property type="match status" value="1"/>
</dbReference>
<evidence type="ECO:0000256" key="1">
    <source>
        <dbReference type="ARBA" id="ARBA00004141"/>
    </source>
</evidence>
<evidence type="ECO:0000256" key="5">
    <source>
        <dbReference type="RuleBase" id="RU367022"/>
    </source>
</evidence>
<dbReference type="PANTHER" id="PTHR12483">
    <property type="entry name" value="SOLUTE CARRIER FAMILY 31 COPPER TRANSPORTERS"/>
    <property type="match status" value="1"/>
</dbReference>
<dbReference type="InterPro" id="IPR007274">
    <property type="entry name" value="Cop_transporter"/>
</dbReference>
<dbReference type="GO" id="GO:0005886">
    <property type="term" value="C:plasma membrane"/>
    <property type="evidence" value="ECO:0007669"/>
    <property type="project" value="TreeGrafter"/>
</dbReference>
<accession>A0A7S2XV18</accession>
<name>A0A7S2XV18_9STRA</name>
<gene>
    <name evidence="6" type="ORF">FJAP1339_LOCUS2482</name>
</gene>
<dbReference type="EMBL" id="HBHR01005103">
    <property type="protein sequence ID" value="CAD9859962.1"/>
    <property type="molecule type" value="Transcribed_RNA"/>
</dbReference>
<proteinExistence type="inferred from homology"/>
<sequence>MDDGSMDMDMDMDMTMTMSFSPIGSYKVTVVWGWWKVTEIWQYWVTLVAVCILAIGFNYSRNFQQVFVYHWAHIVKERALKDSYDPEVATEAVLHSNSNPDMRQRREELREPLTKEQSSFTYGSTGKLDKSANQMPIKVRLAYSAIAAFNYAYGLLLMLVAMTFNAGIFFALVVGYFLGDVLFASTPLSIADLTSAEDHCG</sequence>
<keyword evidence="5" id="KW-0813">Transport</keyword>
<dbReference type="GO" id="GO:0005375">
    <property type="term" value="F:copper ion transmembrane transporter activity"/>
    <property type="evidence" value="ECO:0007669"/>
    <property type="project" value="UniProtKB-UniRule"/>
</dbReference>
<feature type="transmembrane region" description="Helical" evidence="5">
    <location>
        <begin position="41"/>
        <end position="59"/>
    </location>
</feature>
<organism evidence="6">
    <name type="scientific">Fibrocapsa japonica</name>
    <dbReference type="NCBI Taxonomy" id="94617"/>
    <lineage>
        <taxon>Eukaryota</taxon>
        <taxon>Sar</taxon>
        <taxon>Stramenopiles</taxon>
        <taxon>Ochrophyta</taxon>
        <taxon>Raphidophyceae</taxon>
        <taxon>Chattonellales</taxon>
        <taxon>Chattonellaceae</taxon>
        <taxon>Fibrocapsa</taxon>
    </lineage>
</organism>
<reference evidence="6" key="1">
    <citation type="submission" date="2021-01" db="EMBL/GenBank/DDBJ databases">
        <authorList>
            <person name="Corre E."/>
            <person name="Pelletier E."/>
            <person name="Niang G."/>
            <person name="Scheremetjew M."/>
            <person name="Finn R."/>
            <person name="Kale V."/>
            <person name="Holt S."/>
            <person name="Cochrane G."/>
            <person name="Meng A."/>
            <person name="Brown T."/>
            <person name="Cohen L."/>
        </authorList>
    </citation>
    <scope>NUCLEOTIDE SEQUENCE</scope>
    <source>
        <strain evidence="6">CCMP1661</strain>
    </source>
</reference>
<comment type="similarity">
    <text evidence="5">Belongs to the copper transporter (Ctr) (TC 1.A.56) family. SLC31A subfamily.</text>
</comment>
<keyword evidence="3 5" id="KW-1133">Transmembrane helix</keyword>
<keyword evidence="2 5" id="KW-0812">Transmembrane</keyword>
<dbReference type="AlphaFoldDB" id="A0A7S2XV18"/>
<protein>
    <recommendedName>
        <fullName evidence="5">Copper transport protein</fullName>
    </recommendedName>
</protein>
<evidence type="ECO:0000256" key="4">
    <source>
        <dbReference type="ARBA" id="ARBA00023136"/>
    </source>
</evidence>
<keyword evidence="5" id="KW-0187">Copper transport</keyword>
<comment type="subcellular location">
    <subcellularLocation>
        <location evidence="1 5">Membrane</location>
        <topology evidence="1 5">Multi-pass membrane protein</topology>
    </subcellularLocation>
</comment>
<keyword evidence="5" id="KW-0406">Ion transport</keyword>
<feature type="transmembrane region" description="Helical" evidence="5">
    <location>
        <begin position="151"/>
        <end position="178"/>
    </location>
</feature>
<keyword evidence="4 5" id="KW-0472">Membrane</keyword>
<evidence type="ECO:0000313" key="6">
    <source>
        <dbReference type="EMBL" id="CAD9859962.1"/>
    </source>
</evidence>